<organism evidence="1 2">
    <name type="scientific">Dyadobacter psychrotolerans</name>
    <dbReference type="NCBI Taxonomy" id="2541721"/>
    <lineage>
        <taxon>Bacteria</taxon>
        <taxon>Pseudomonadati</taxon>
        <taxon>Bacteroidota</taxon>
        <taxon>Cytophagia</taxon>
        <taxon>Cytophagales</taxon>
        <taxon>Spirosomataceae</taxon>
        <taxon>Dyadobacter</taxon>
    </lineage>
</organism>
<evidence type="ECO:0000313" key="2">
    <source>
        <dbReference type="Proteomes" id="UP000294850"/>
    </source>
</evidence>
<reference evidence="1 2" key="1">
    <citation type="submission" date="2019-03" db="EMBL/GenBank/DDBJ databases">
        <title>Dyadobacter AR-3-6 sp. nov., isolated from arctic soil.</title>
        <authorList>
            <person name="Chaudhary D.K."/>
        </authorList>
    </citation>
    <scope>NUCLEOTIDE SEQUENCE [LARGE SCALE GENOMIC DNA]</scope>
    <source>
        <strain evidence="1 2">AR-3-6</strain>
    </source>
</reference>
<gene>
    <name evidence="1" type="ORF">E0F88_17860</name>
</gene>
<name>A0A4R5DPJ3_9BACT</name>
<dbReference type="OrthoDB" id="1119824at2"/>
<dbReference type="EMBL" id="SMFL01000006">
    <property type="protein sequence ID" value="TDE13961.1"/>
    <property type="molecule type" value="Genomic_DNA"/>
</dbReference>
<comment type="caution">
    <text evidence="1">The sequence shown here is derived from an EMBL/GenBank/DDBJ whole genome shotgun (WGS) entry which is preliminary data.</text>
</comment>
<accession>A0A4R5DPJ3</accession>
<dbReference type="AlphaFoldDB" id="A0A4R5DPJ3"/>
<keyword evidence="2" id="KW-1185">Reference proteome</keyword>
<proteinExistence type="predicted"/>
<protein>
    <submittedName>
        <fullName evidence="1">Transposase</fullName>
    </submittedName>
</protein>
<sequence length="124" mass="14642">MSALNHSYEALVRVLLPEGILDYFELTKIVESIPGLNIYLEEKNIFPAEFKDEKLESKGFLPEIYIQDFPIRNQKVTLCIKRRRWEVKNTSEIITRDWKVVQQGTRMTKEFADFLKPGRRAGMY</sequence>
<evidence type="ECO:0000313" key="1">
    <source>
        <dbReference type="EMBL" id="TDE13961.1"/>
    </source>
</evidence>
<dbReference type="Proteomes" id="UP000294850">
    <property type="component" value="Unassembled WGS sequence"/>
</dbReference>